<proteinExistence type="predicted"/>
<reference evidence="1" key="1">
    <citation type="journal article" date="2015" name="Nature">
        <title>Complex archaea that bridge the gap between prokaryotes and eukaryotes.</title>
        <authorList>
            <person name="Spang A."/>
            <person name="Saw J.H."/>
            <person name="Jorgensen S.L."/>
            <person name="Zaremba-Niedzwiedzka K."/>
            <person name="Martijn J."/>
            <person name="Lind A.E."/>
            <person name="van Eijk R."/>
            <person name="Schleper C."/>
            <person name="Guy L."/>
            <person name="Ettema T.J."/>
        </authorList>
    </citation>
    <scope>NUCLEOTIDE SEQUENCE</scope>
</reference>
<organism evidence="1">
    <name type="scientific">marine sediment metagenome</name>
    <dbReference type="NCBI Taxonomy" id="412755"/>
    <lineage>
        <taxon>unclassified sequences</taxon>
        <taxon>metagenomes</taxon>
        <taxon>ecological metagenomes</taxon>
    </lineage>
</organism>
<dbReference type="EMBL" id="LAZR01002867">
    <property type="protein sequence ID" value="KKN24652.1"/>
    <property type="molecule type" value="Genomic_DNA"/>
</dbReference>
<dbReference type="AlphaFoldDB" id="A0A0F9PJF5"/>
<dbReference type="InterPro" id="IPR036412">
    <property type="entry name" value="HAD-like_sf"/>
</dbReference>
<comment type="caution">
    <text evidence="1">The sequence shown here is derived from an EMBL/GenBank/DDBJ whole genome shotgun (WGS) entry which is preliminary data.</text>
</comment>
<accession>A0A0F9PJF5</accession>
<sequence>MKFAIDLDGTAWKYRRLFATLMRALQQGGHQVGILTAHGPSLEPEDRRLLFARGFPPSDFFINKQEPAEPCKSWKERMVQEHGIDCLFDDFDSPTIVLHCPHPDQSRE</sequence>
<protein>
    <submittedName>
        <fullName evidence="1">Uncharacterized protein</fullName>
    </submittedName>
</protein>
<dbReference type="SUPFAM" id="SSF56784">
    <property type="entry name" value="HAD-like"/>
    <property type="match status" value="1"/>
</dbReference>
<name>A0A0F9PJF5_9ZZZZ</name>
<gene>
    <name evidence="1" type="ORF">LCGC14_0892780</name>
</gene>
<evidence type="ECO:0000313" key="1">
    <source>
        <dbReference type="EMBL" id="KKN24652.1"/>
    </source>
</evidence>